<dbReference type="Gene3D" id="1.10.10.1400">
    <property type="entry name" value="Terminase, small subunit, N-terminal DNA-binding domain, HTH motif"/>
    <property type="match status" value="1"/>
</dbReference>
<dbReference type="OrthoDB" id="8227562at2"/>
<reference evidence="1 2" key="1">
    <citation type="submission" date="2017-02" db="EMBL/GenBank/DDBJ databases">
        <title>Draft genome sequence of Haemophilus felis CCUG 31170 type strain.</title>
        <authorList>
            <person name="Engstrom-Jakobsson H."/>
            <person name="Salva-Serra F."/>
            <person name="Thorell K."/>
            <person name="Gonzales-Siles L."/>
            <person name="Karlsson R."/>
            <person name="Boulund F."/>
            <person name="Engstrand L."/>
            <person name="Kristiansson E."/>
            <person name="Moore E."/>
        </authorList>
    </citation>
    <scope>NUCLEOTIDE SEQUENCE [LARGE SCALE GENOMIC DNA]</scope>
    <source>
        <strain evidence="1 2">CCUG 31170</strain>
    </source>
</reference>
<organism evidence="1 2">
    <name type="scientific">[Haemophilus] felis</name>
    <dbReference type="NCBI Taxonomy" id="123822"/>
    <lineage>
        <taxon>Bacteria</taxon>
        <taxon>Pseudomonadati</taxon>
        <taxon>Pseudomonadota</taxon>
        <taxon>Gammaproteobacteria</taxon>
        <taxon>Pasteurellales</taxon>
        <taxon>Pasteurellaceae</taxon>
    </lineage>
</organism>
<dbReference type="Pfam" id="PF03592">
    <property type="entry name" value="Terminase_2"/>
    <property type="match status" value="1"/>
</dbReference>
<name>A0A1T0AX14_9PAST</name>
<evidence type="ECO:0000313" key="1">
    <source>
        <dbReference type="EMBL" id="OOS01138.1"/>
    </source>
</evidence>
<gene>
    <name evidence="1" type="ORF">B0188_10145</name>
</gene>
<sequence>MTLTQKQENFCLKYIELGNASEAYRQVYNAENMKPETVNRRAKELMDNSKITARINELQTEHAKRHNITVNDLLDELEIARKGALENGAYSVAVSATMGKAKILGFDKQQIELKNIDMLPTSINVNFGDELH</sequence>
<dbReference type="GO" id="GO:0051276">
    <property type="term" value="P:chromosome organization"/>
    <property type="evidence" value="ECO:0007669"/>
    <property type="project" value="InterPro"/>
</dbReference>
<evidence type="ECO:0008006" key="3">
    <source>
        <dbReference type="Google" id="ProtNLM"/>
    </source>
</evidence>
<protein>
    <recommendedName>
        <fullName evidence="3">Terminase small subunit</fullName>
    </recommendedName>
</protein>
<proteinExistence type="predicted"/>
<dbReference type="STRING" id="123822.B0188_10145"/>
<keyword evidence="2" id="KW-1185">Reference proteome</keyword>
<dbReference type="EMBL" id="MUYB01000049">
    <property type="protein sequence ID" value="OOS01138.1"/>
    <property type="molecule type" value="Genomic_DNA"/>
</dbReference>
<comment type="caution">
    <text evidence="1">The sequence shown here is derived from an EMBL/GenBank/DDBJ whole genome shotgun (WGS) entry which is preliminary data.</text>
</comment>
<accession>A0A1T0AX14</accession>
<dbReference type="InterPro" id="IPR005335">
    <property type="entry name" value="Terminase_ssu"/>
</dbReference>
<evidence type="ECO:0000313" key="2">
    <source>
        <dbReference type="Proteomes" id="UP000190023"/>
    </source>
</evidence>
<dbReference type="AlphaFoldDB" id="A0A1T0AX14"/>
<dbReference type="Proteomes" id="UP000190023">
    <property type="component" value="Unassembled WGS sequence"/>
</dbReference>
<dbReference type="InterPro" id="IPR038713">
    <property type="entry name" value="Terminase_Gp1_N_sf"/>
</dbReference>